<dbReference type="AlphaFoldDB" id="A0A822EQF1"/>
<evidence type="ECO:0000313" key="2">
    <source>
        <dbReference type="EMBL" id="CAF5128696.1"/>
    </source>
</evidence>
<proteinExistence type="predicted"/>
<sequence>MHGSPITDGVLSLTQAKEGIYQCIGRNPYGIAQANAAVVFPNHIKSK</sequence>
<dbReference type="EMBL" id="CAJOBR010083593">
    <property type="protein sequence ID" value="CAF5128696.1"/>
    <property type="molecule type" value="Genomic_DNA"/>
</dbReference>
<organism evidence="1 3">
    <name type="scientific">Rotaria socialis</name>
    <dbReference type="NCBI Taxonomy" id="392032"/>
    <lineage>
        <taxon>Eukaryota</taxon>
        <taxon>Metazoa</taxon>
        <taxon>Spiralia</taxon>
        <taxon>Gnathifera</taxon>
        <taxon>Rotifera</taxon>
        <taxon>Eurotatoria</taxon>
        <taxon>Bdelloidea</taxon>
        <taxon>Philodinida</taxon>
        <taxon>Philodinidae</taxon>
        <taxon>Rotaria</taxon>
    </lineage>
</organism>
<accession>A0A822EQF1</accession>
<dbReference type="Proteomes" id="UP000663848">
    <property type="component" value="Unassembled WGS sequence"/>
</dbReference>
<evidence type="ECO:0000313" key="1">
    <source>
        <dbReference type="EMBL" id="CAF5109708.1"/>
    </source>
</evidence>
<comment type="caution">
    <text evidence="1">The sequence shown here is derived from an EMBL/GenBank/DDBJ whole genome shotgun (WGS) entry which is preliminary data.</text>
</comment>
<gene>
    <name evidence="1" type="ORF">QYT958_LOCUS45355</name>
    <name evidence="2" type="ORF">QYT958_LOCUS46597</name>
</gene>
<reference evidence="1" key="1">
    <citation type="submission" date="2021-02" db="EMBL/GenBank/DDBJ databases">
        <authorList>
            <person name="Nowell W R."/>
        </authorList>
    </citation>
    <scope>NUCLEOTIDE SEQUENCE</scope>
</reference>
<evidence type="ECO:0000313" key="3">
    <source>
        <dbReference type="Proteomes" id="UP000663848"/>
    </source>
</evidence>
<feature type="non-terminal residue" evidence="1">
    <location>
        <position position="1"/>
    </location>
</feature>
<protein>
    <submittedName>
        <fullName evidence="1">Uncharacterized protein</fullName>
    </submittedName>
</protein>
<dbReference type="EMBL" id="CAJOBR010074905">
    <property type="protein sequence ID" value="CAF5109708.1"/>
    <property type="molecule type" value="Genomic_DNA"/>
</dbReference>
<name>A0A822EQF1_9BILA</name>